<gene>
    <name evidence="1" type="ORF">NC653_006338</name>
</gene>
<dbReference type="Proteomes" id="UP001164929">
    <property type="component" value="Chromosome 2"/>
</dbReference>
<accession>A0AAD6WC20</accession>
<dbReference type="EMBL" id="JAQIZT010000002">
    <property type="protein sequence ID" value="KAJ7007253.1"/>
    <property type="molecule type" value="Genomic_DNA"/>
</dbReference>
<dbReference type="AlphaFoldDB" id="A0AAD6WC20"/>
<reference evidence="1" key="1">
    <citation type="journal article" date="2023" name="Mol. Ecol. Resour.">
        <title>Chromosome-level genome assembly of a triploid poplar Populus alba 'Berolinensis'.</title>
        <authorList>
            <person name="Chen S."/>
            <person name="Yu Y."/>
            <person name="Wang X."/>
            <person name="Wang S."/>
            <person name="Zhang T."/>
            <person name="Zhou Y."/>
            <person name="He R."/>
            <person name="Meng N."/>
            <person name="Wang Y."/>
            <person name="Liu W."/>
            <person name="Liu Z."/>
            <person name="Liu J."/>
            <person name="Guo Q."/>
            <person name="Huang H."/>
            <person name="Sederoff R.R."/>
            <person name="Wang G."/>
            <person name="Qu G."/>
            <person name="Chen S."/>
        </authorList>
    </citation>
    <scope>NUCLEOTIDE SEQUENCE</scope>
    <source>
        <strain evidence="1">SC-2020</strain>
    </source>
</reference>
<name>A0AAD6WC20_9ROSI</name>
<comment type="caution">
    <text evidence="1">The sequence shown here is derived from an EMBL/GenBank/DDBJ whole genome shotgun (WGS) entry which is preliminary data.</text>
</comment>
<evidence type="ECO:0000313" key="2">
    <source>
        <dbReference type="Proteomes" id="UP001164929"/>
    </source>
</evidence>
<organism evidence="1 2">
    <name type="scientific">Populus alba x Populus x berolinensis</name>
    <dbReference type="NCBI Taxonomy" id="444605"/>
    <lineage>
        <taxon>Eukaryota</taxon>
        <taxon>Viridiplantae</taxon>
        <taxon>Streptophyta</taxon>
        <taxon>Embryophyta</taxon>
        <taxon>Tracheophyta</taxon>
        <taxon>Spermatophyta</taxon>
        <taxon>Magnoliopsida</taxon>
        <taxon>eudicotyledons</taxon>
        <taxon>Gunneridae</taxon>
        <taxon>Pentapetalae</taxon>
        <taxon>rosids</taxon>
        <taxon>fabids</taxon>
        <taxon>Malpighiales</taxon>
        <taxon>Salicaceae</taxon>
        <taxon>Saliceae</taxon>
        <taxon>Populus</taxon>
    </lineage>
</organism>
<protein>
    <submittedName>
        <fullName evidence="1">Uncharacterized protein</fullName>
    </submittedName>
</protein>
<keyword evidence="2" id="KW-1185">Reference proteome</keyword>
<evidence type="ECO:0000313" key="1">
    <source>
        <dbReference type="EMBL" id="KAJ7007253.1"/>
    </source>
</evidence>
<proteinExistence type="predicted"/>
<sequence>MVDNINRPYLRSQLEFHSVFYFTERGFFHICQTQRSHLNGCLHCN</sequence>